<dbReference type="InterPro" id="IPR000210">
    <property type="entry name" value="BTB/POZ_dom"/>
</dbReference>
<dbReference type="Proteomes" id="UP001328107">
    <property type="component" value="Unassembled WGS sequence"/>
</dbReference>
<dbReference type="PANTHER" id="PTHR22744">
    <property type="entry name" value="HELIX LOOP HELIX PROTEIN 21-RELATED"/>
    <property type="match status" value="1"/>
</dbReference>
<evidence type="ECO:0000259" key="1">
    <source>
        <dbReference type="PROSITE" id="PS50097"/>
    </source>
</evidence>
<feature type="non-terminal residue" evidence="2">
    <location>
        <position position="1"/>
    </location>
</feature>
<dbReference type="SMART" id="SM00225">
    <property type="entry name" value="BTB"/>
    <property type="match status" value="1"/>
</dbReference>
<reference evidence="3" key="1">
    <citation type="submission" date="2022-10" db="EMBL/GenBank/DDBJ databases">
        <title>Genome assembly of Pristionchus species.</title>
        <authorList>
            <person name="Yoshida K."/>
            <person name="Sommer R.J."/>
        </authorList>
    </citation>
    <scope>NUCLEOTIDE SEQUENCE [LARGE SCALE GENOMIC DNA]</scope>
    <source>
        <strain evidence="3">RS5460</strain>
    </source>
</reference>
<accession>A0AAN5D2G4</accession>
<organism evidence="2 3">
    <name type="scientific">Pristionchus mayeri</name>
    <dbReference type="NCBI Taxonomy" id="1317129"/>
    <lineage>
        <taxon>Eukaryota</taxon>
        <taxon>Metazoa</taxon>
        <taxon>Ecdysozoa</taxon>
        <taxon>Nematoda</taxon>
        <taxon>Chromadorea</taxon>
        <taxon>Rhabditida</taxon>
        <taxon>Rhabditina</taxon>
        <taxon>Diplogasteromorpha</taxon>
        <taxon>Diplogasteroidea</taxon>
        <taxon>Neodiplogasteridae</taxon>
        <taxon>Pristionchus</taxon>
    </lineage>
</organism>
<evidence type="ECO:0000313" key="3">
    <source>
        <dbReference type="Proteomes" id="UP001328107"/>
    </source>
</evidence>
<dbReference type="AlphaFoldDB" id="A0AAN5D2G4"/>
<gene>
    <name evidence="2" type="ORF">PMAYCL1PPCAC_25316</name>
</gene>
<dbReference type="Pfam" id="PF00651">
    <property type="entry name" value="BTB"/>
    <property type="match status" value="1"/>
</dbReference>
<keyword evidence="3" id="KW-1185">Reference proteome</keyword>
<dbReference type="Gene3D" id="3.30.710.10">
    <property type="entry name" value="Potassium Channel Kv1.1, Chain A"/>
    <property type="match status" value="1"/>
</dbReference>
<dbReference type="EMBL" id="BTRK01000005">
    <property type="protein sequence ID" value="GMR55121.1"/>
    <property type="molecule type" value="Genomic_DNA"/>
</dbReference>
<feature type="non-terminal residue" evidence="2">
    <location>
        <position position="191"/>
    </location>
</feature>
<protein>
    <recommendedName>
        <fullName evidence="1">BTB domain-containing protein</fullName>
    </recommendedName>
</protein>
<dbReference type="CDD" id="cd18186">
    <property type="entry name" value="BTB_POZ_ZBTB_KLHL-like"/>
    <property type="match status" value="1"/>
</dbReference>
<proteinExistence type="predicted"/>
<dbReference type="InterPro" id="IPR011333">
    <property type="entry name" value="SKP1/BTB/POZ_sf"/>
</dbReference>
<name>A0AAN5D2G4_9BILA</name>
<dbReference type="PANTHER" id="PTHR22744:SF14">
    <property type="entry name" value="BTB DOMAIN-CONTAINING PROTEIN-RELATED"/>
    <property type="match status" value="1"/>
</dbReference>
<feature type="domain" description="BTB" evidence="1">
    <location>
        <begin position="32"/>
        <end position="98"/>
    </location>
</feature>
<sequence length="191" mass="22475">PRICVKTRIHLTKATGMRTIPQFVFTSPFSLSDATLIVEEKKIYANKQYLSSVSTKLRSMFDENVSGNHNEIILNGVKYEDFIEFLRWIYPSAVKNFEEDALSRVVVLAKRFNVLFVVDQIARYLRGTEKDFFLLKFILHFGYASHLQFGNCLEDEMIWVTNLKPIYKQVEDNAAYEEMEDDKAREMFEWM</sequence>
<dbReference type="SUPFAM" id="SSF54695">
    <property type="entry name" value="POZ domain"/>
    <property type="match status" value="1"/>
</dbReference>
<comment type="caution">
    <text evidence="2">The sequence shown here is derived from an EMBL/GenBank/DDBJ whole genome shotgun (WGS) entry which is preliminary data.</text>
</comment>
<dbReference type="PROSITE" id="PS50097">
    <property type="entry name" value="BTB"/>
    <property type="match status" value="1"/>
</dbReference>
<evidence type="ECO:0000313" key="2">
    <source>
        <dbReference type="EMBL" id="GMR55121.1"/>
    </source>
</evidence>